<dbReference type="PROSITE" id="PS51644">
    <property type="entry name" value="HTH_OST"/>
    <property type="match status" value="1"/>
</dbReference>
<evidence type="ECO:0000313" key="3">
    <source>
        <dbReference type="EMBL" id="KAJ7334434.1"/>
    </source>
</evidence>
<gene>
    <name evidence="3" type="primary">TDRD5_3</name>
    <name evidence="3" type="ORF">OS493_014748</name>
</gene>
<dbReference type="CDD" id="cd09972">
    <property type="entry name" value="LOTUS_TDRD_OSKAR"/>
    <property type="match status" value="1"/>
</dbReference>
<dbReference type="AlphaFoldDB" id="A0A9W9YDG1"/>
<protein>
    <submittedName>
        <fullName evidence="3">P granule organization</fullName>
    </submittedName>
</protein>
<dbReference type="OrthoDB" id="10052065at2759"/>
<proteinExistence type="predicted"/>
<evidence type="ECO:0000313" key="4">
    <source>
        <dbReference type="Proteomes" id="UP001163046"/>
    </source>
</evidence>
<feature type="region of interest" description="Disordered" evidence="1">
    <location>
        <begin position="102"/>
        <end position="138"/>
    </location>
</feature>
<reference evidence="3" key="1">
    <citation type="submission" date="2023-01" db="EMBL/GenBank/DDBJ databases">
        <title>Genome assembly of the deep-sea coral Lophelia pertusa.</title>
        <authorList>
            <person name="Herrera S."/>
            <person name="Cordes E."/>
        </authorList>
    </citation>
    <scope>NUCLEOTIDE SEQUENCE</scope>
    <source>
        <strain evidence="3">USNM1676648</strain>
        <tissue evidence="3">Polyp</tissue>
    </source>
</reference>
<accession>A0A9W9YDG1</accession>
<feature type="compositionally biased region" description="Basic residues" evidence="1">
    <location>
        <begin position="103"/>
        <end position="117"/>
    </location>
</feature>
<sequence length="138" mass="15213">MAAKDEKSSRGNDGNEALRLEVTKNVRALLISAPSGLTVAEIQRDYNNMIGKPLPFREMGYKAPLDLLKDLPNVTRPTWENGVLVLRGIADAATRHIASLVARQKKSTAKRRTRVTSHRPEPTPVVPLLYKNADKGTS</sequence>
<dbReference type="EMBL" id="MU827784">
    <property type="protein sequence ID" value="KAJ7334434.1"/>
    <property type="molecule type" value="Genomic_DNA"/>
</dbReference>
<dbReference type="Pfam" id="PF12872">
    <property type="entry name" value="OST-HTH"/>
    <property type="match status" value="1"/>
</dbReference>
<evidence type="ECO:0000256" key="1">
    <source>
        <dbReference type="SAM" id="MobiDB-lite"/>
    </source>
</evidence>
<dbReference type="InterPro" id="IPR025605">
    <property type="entry name" value="OST-HTH/LOTUS_dom"/>
</dbReference>
<dbReference type="InterPro" id="IPR041966">
    <property type="entry name" value="LOTUS-like"/>
</dbReference>
<dbReference type="Gene3D" id="3.30.420.610">
    <property type="entry name" value="LOTUS domain-like"/>
    <property type="match status" value="1"/>
</dbReference>
<organism evidence="3 4">
    <name type="scientific">Desmophyllum pertusum</name>
    <dbReference type="NCBI Taxonomy" id="174260"/>
    <lineage>
        <taxon>Eukaryota</taxon>
        <taxon>Metazoa</taxon>
        <taxon>Cnidaria</taxon>
        <taxon>Anthozoa</taxon>
        <taxon>Hexacorallia</taxon>
        <taxon>Scleractinia</taxon>
        <taxon>Caryophylliina</taxon>
        <taxon>Caryophylliidae</taxon>
        <taxon>Desmophyllum</taxon>
    </lineage>
</organism>
<comment type="caution">
    <text evidence="3">The sequence shown here is derived from an EMBL/GenBank/DDBJ whole genome shotgun (WGS) entry which is preliminary data.</text>
</comment>
<keyword evidence="4" id="KW-1185">Reference proteome</keyword>
<name>A0A9W9YDG1_9CNID</name>
<evidence type="ECO:0000259" key="2">
    <source>
        <dbReference type="PROSITE" id="PS51644"/>
    </source>
</evidence>
<dbReference type="Proteomes" id="UP001163046">
    <property type="component" value="Unassembled WGS sequence"/>
</dbReference>
<feature type="domain" description="HTH OST-type" evidence="2">
    <location>
        <begin position="18"/>
        <end position="91"/>
    </location>
</feature>